<evidence type="ECO:0000256" key="3">
    <source>
        <dbReference type="ARBA" id="ARBA00022692"/>
    </source>
</evidence>
<evidence type="ECO:0000256" key="5">
    <source>
        <dbReference type="ARBA" id="ARBA00023136"/>
    </source>
</evidence>
<dbReference type="SUPFAM" id="SSF161070">
    <property type="entry name" value="SNF-like"/>
    <property type="match status" value="1"/>
</dbReference>
<feature type="transmembrane region" description="Helical" evidence="6">
    <location>
        <begin position="435"/>
        <end position="455"/>
    </location>
</feature>
<keyword evidence="3 6" id="KW-0812">Transmembrane</keyword>
<comment type="caution">
    <text evidence="7">The sequence shown here is derived from an EMBL/GenBank/DDBJ whole genome shotgun (WGS) entry which is preliminary data.</text>
</comment>
<dbReference type="NCBIfam" id="NF037979">
    <property type="entry name" value="Na_transp"/>
    <property type="match status" value="1"/>
</dbReference>
<reference evidence="7" key="1">
    <citation type="submission" date="2020-11" db="EMBL/GenBank/DDBJ databases">
        <title>Halonatronomonas betainensis gen. nov., sp. nov. a novel haloalkaliphilic representative of the family Halanaerobiacae capable of betaine degradation.</title>
        <authorList>
            <person name="Boltyanskaya Y."/>
            <person name="Kevbrin V."/>
            <person name="Detkova E."/>
            <person name="Grouzdev D.S."/>
            <person name="Koziaeva V."/>
            <person name="Zhilina T."/>
        </authorList>
    </citation>
    <scope>NUCLEOTIDE SEQUENCE</scope>
    <source>
        <strain evidence="7">Z-7014</strain>
    </source>
</reference>
<dbReference type="PROSITE" id="PS50267">
    <property type="entry name" value="NA_NEUROTRAN_SYMP_3"/>
    <property type="match status" value="1"/>
</dbReference>
<evidence type="ECO:0000256" key="4">
    <source>
        <dbReference type="ARBA" id="ARBA00022989"/>
    </source>
</evidence>
<evidence type="ECO:0000313" key="7">
    <source>
        <dbReference type="EMBL" id="MBF8437347.1"/>
    </source>
</evidence>
<feature type="transmembrane region" description="Helical" evidence="6">
    <location>
        <begin position="394"/>
        <end position="415"/>
    </location>
</feature>
<feature type="transmembrane region" description="Helical" evidence="6">
    <location>
        <begin position="148"/>
        <end position="169"/>
    </location>
</feature>
<evidence type="ECO:0000256" key="1">
    <source>
        <dbReference type="ARBA" id="ARBA00004141"/>
    </source>
</evidence>
<feature type="transmembrane region" description="Helical" evidence="6">
    <location>
        <begin position="201"/>
        <end position="218"/>
    </location>
</feature>
<dbReference type="Proteomes" id="UP000621436">
    <property type="component" value="Unassembled WGS sequence"/>
</dbReference>
<accession>A0A931AQZ9</accession>
<feature type="transmembrane region" description="Helical" evidence="6">
    <location>
        <begin position="65"/>
        <end position="89"/>
    </location>
</feature>
<proteinExistence type="predicted"/>
<keyword evidence="4 6" id="KW-1133">Transmembrane helix</keyword>
<comment type="subcellular location">
    <subcellularLocation>
        <location evidence="1">Membrane</location>
        <topology evidence="1">Multi-pass membrane protein</topology>
    </subcellularLocation>
</comment>
<dbReference type="PANTHER" id="PTHR42948:SF1">
    <property type="entry name" value="TRANSPORTER"/>
    <property type="match status" value="1"/>
</dbReference>
<feature type="transmembrane region" description="Helical" evidence="6">
    <location>
        <begin position="23"/>
        <end position="45"/>
    </location>
</feature>
<feature type="transmembrane region" description="Helical" evidence="6">
    <location>
        <begin position="230"/>
        <end position="252"/>
    </location>
</feature>
<gene>
    <name evidence="7" type="ORF">I0Q91_09670</name>
</gene>
<dbReference type="InterPro" id="IPR037272">
    <property type="entry name" value="SNS_sf"/>
</dbReference>
<protein>
    <submittedName>
        <fullName evidence="7">Sodium-dependent transporter</fullName>
    </submittedName>
</protein>
<dbReference type="CDD" id="cd10336">
    <property type="entry name" value="SLC6sbd_Tyt1-Like"/>
    <property type="match status" value="1"/>
</dbReference>
<dbReference type="InterPro" id="IPR047218">
    <property type="entry name" value="YocR/YhdH-like"/>
</dbReference>
<feature type="transmembrane region" description="Helical" evidence="6">
    <location>
        <begin position="288"/>
        <end position="315"/>
    </location>
</feature>
<sequence length="477" mass="52249">MAVGTGNIWRFPRIAGMWGGGTFLFALTVAVVIWAIPLLIAEFLLGRKSRLGNVGAFRDFMGEKYTWLGGWLAFCSLGIAFYYAVIAGWSFRYFVFSLSGAITPGVDGTALWEGFISNPGQTVLFHFIATVFTTAIIYRGIKGGIEKVINILLPSLFVLLTILAVRTLFMPDALVGLGYLFVPEWGALLSGRIWLEAFTQAAWSTGAGWGLLTVYAVYSRDGDDIGRNSSIIAFADVLAGLLAGTAILITVFSMAPSIGDAEAILEAGNVGLTFIYIVELLIEMPGGSILAIIFFLALSGAAVSSLTAMIELGATNLIDFGLDRKKAALIAGTFIFILGIPSAVWIDFLDNQDWVWGIGLLVNGLLVALAMRKYGVEKARSEVNQLSDIHIGKWWSYCINLFPAIFAIVFGWWVYQSIQWYPDDWWHPFEVFSTGTIIFQWGILAIITFFLNKFFNKNVRSGPMTDKSVKNTGEGRG</sequence>
<evidence type="ECO:0000256" key="2">
    <source>
        <dbReference type="ARBA" id="ARBA00022448"/>
    </source>
</evidence>
<dbReference type="AlphaFoldDB" id="A0A931AQZ9"/>
<dbReference type="GO" id="GO:0016020">
    <property type="term" value="C:membrane"/>
    <property type="evidence" value="ECO:0007669"/>
    <property type="project" value="UniProtKB-SubCell"/>
</dbReference>
<dbReference type="InterPro" id="IPR000175">
    <property type="entry name" value="Na/ntran_symport"/>
</dbReference>
<evidence type="ECO:0000313" key="8">
    <source>
        <dbReference type="Proteomes" id="UP000621436"/>
    </source>
</evidence>
<feature type="transmembrane region" description="Helical" evidence="6">
    <location>
        <begin position="354"/>
        <end position="374"/>
    </location>
</feature>
<keyword evidence="2" id="KW-0813">Transport</keyword>
<keyword evidence="8" id="KW-1185">Reference proteome</keyword>
<feature type="transmembrane region" description="Helical" evidence="6">
    <location>
        <begin position="327"/>
        <end position="348"/>
    </location>
</feature>
<name>A0A931AQZ9_9FIRM</name>
<feature type="transmembrane region" description="Helical" evidence="6">
    <location>
        <begin position="123"/>
        <end position="141"/>
    </location>
</feature>
<keyword evidence="5 6" id="KW-0472">Membrane</keyword>
<dbReference type="Pfam" id="PF00209">
    <property type="entry name" value="SNF"/>
    <property type="match status" value="2"/>
</dbReference>
<dbReference type="EMBL" id="JADPIE010000005">
    <property type="protein sequence ID" value="MBF8437347.1"/>
    <property type="molecule type" value="Genomic_DNA"/>
</dbReference>
<organism evidence="7 8">
    <name type="scientific">Halonatronomonas betaini</name>
    <dbReference type="NCBI Taxonomy" id="2778430"/>
    <lineage>
        <taxon>Bacteria</taxon>
        <taxon>Bacillati</taxon>
        <taxon>Bacillota</taxon>
        <taxon>Clostridia</taxon>
        <taxon>Halanaerobiales</taxon>
        <taxon>Halarsenatibacteraceae</taxon>
        <taxon>Halonatronomonas</taxon>
    </lineage>
</organism>
<evidence type="ECO:0000256" key="6">
    <source>
        <dbReference type="SAM" id="Phobius"/>
    </source>
</evidence>
<dbReference type="PANTHER" id="PTHR42948">
    <property type="entry name" value="TRANSPORTER"/>
    <property type="match status" value="1"/>
</dbReference>